<proteinExistence type="predicted"/>
<dbReference type="HOGENOM" id="CLU_091152_0_0_1"/>
<dbReference type="EMBL" id="CM000881">
    <property type="protein sequence ID" value="KQK05068.1"/>
    <property type="molecule type" value="Genomic_DNA"/>
</dbReference>
<evidence type="ECO:0000256" key="1">
    <source>
        <dbReference type="SAM" id="Coils"/>
    </source>
</evidence>
<reference evidence="3 4" key="1">
    <citation type="journal article" date="2010" name="Nature">
        <title>Genome sequencing and analysis of the model grass Brachypodium distachyon.</title>
        <authorList>
            <consortium name="International Brachypodium Initiative"/>
        </authorList>
    </citation>
    <scope>NUCLEOTIDE SEQUENCE [LARGE SCALE GENOMIC DNA]</scope>
    <source>
        <strain evidence="3 4">Bd21</strain>
    </source>
</reference>
<dbReference type="OMA" id="HNLADEM"/>
<keyword evidence="2" id="KW-0472">Membrane</keyword>
<dbReference type="FunCoup" id="I1HGV8">
    <property type="interactions" value="817"/>
</dbReference>
<feature type="coiled-coil region" evidence="1">
    <location>
        <begin position="48"/>
        <end position="174"/>
    </location>
</feature>
<dbReference type="RefSeq" id="XP_003567964.1">
    <property type="nucleotide sequence ID" value="XM_003567916.4"/>
</dbReference>
<evidence type="ECO:0000256" key="2">
    <source>
        <dbReference type="SAM" id="Phobius"/>
    </source>
</evidence>
<dbReference type="eggNOG" id="ENOG502R3GS">
    <property type="taxonomic scope" value="Eukaryota"/>
</dbReference>
<dbReference type="AlphaFoldDB" id="I1HGV8"/>
<dbReference type="Proteomes" id="UP000008810">
    <property type="component" value="Chromosome 2"/>
</dbReference>
<dbReference type="Gramene" id="KQK05068">
    <property type="protein sequence ID" value="KQK05068"/>
    <property type="gene ID" value="BRADI_2g17777v3"/>
</dbReference>
<sequence>MDNGEETFASPTAAAAEFEFDFGQALTNGGGLTADAHPTKAAYDGDEMDALRAAKRDLEEKLAAVSHENSFLSAEAHRLEALVAQARKDIAQAEHAAAASEGEAAKLRAEVKRLQDFLVAAEKSDRDAGISDAPGAGGMLATAHQEKLALEEEIKALKASAAAAAAEKEEEEETAAPSTVAPKERAVVAAAAAGAAAAAAIAVVFLNLRR</sequence>
<keyword evidence="1" id="KW-0175">Coiled coil</keyword>
<reference evidence="3" key="2">
    <citation type="submission" date="2017-06" db="EMBL/GenBank/DDBJ databases">
        <title>WGS assembly of Brachypodium distachyon.</title>
        <authorList>
            <consortium name="The International Brachypodium Initiative"/>
            <person name="Lucas S."/>
            <person name="Harmon-Smith M."/>
            <person name="Lail K."/>
            <person name="Tice H."/>
            <person name="Grimwood J."/>
            <person name="Bruce D."/>
            <person name="Barry K."/>
            <person name="Shu S."/>
            <person name="Lindquist E."/>
            <person name="Wang M."/>
            <person name="Pitluck S."/>
            <person name="Vogel J.P."/>
            <person name="Garvin D.F."/>
            <person name="Mockler T.C."/>
            <person name="Schmutz J."/>
            <person name="Rokhsar D."/>
            <person name="Bevan M.W."/>
        </authorList>
    </citation>
    <scope>NUCLEOTIDE SEQUENCE</scope>
    <source>
        <strain evidence="3">Bd21</strain>
    </source>
</reference>
<evidence type="ECO:0000313" key="4">
    <source>
        <dbReference type="EnsemblPlants" id="KQK05068"/>
    </source>
</evidence>
<feature type="transmembrane region" description="Helical" evidence="2">
    <location>
        <begin position="186"/>
        <end position="208"/>
    </location>
</feature>
<organism evidence="3">
    <name type="scientific">Brachypodium distachyon</name>
    <name type="common">Purple false brome</name>
    <name type="synonym">Trachynia distachya</name>
    <dbReference type="NCBI Taxonomy" id="15368"/>
    <lineage>
        <taxon>Eukaryota</taxon>
        <taxon>Viridiplantae</taxon>
        <taxon>Streptophyta</taxon>
        <taxon>Embryophyta</taxon>
        <taxon>Tracheophyta</taxon>
        <taxon>Spermatophyta</taxon>
        <taxon>Magnoliopsida</taxon>
        <taxon>Liliopsida</taxon>
        <taxon>Poales</taxon>
        <taxon>Poaceae</taxon>
        <taxon>BOP clade</taxon>
        <taxon>Pooideae</taxon>
        <taxon>Stipodae</taxon>
        <taxon>Brachypodieae</taxon>
        <taxon>Brachypodium</taxon>
    </lineage>
</organism>
<name>I1HGV8_BRADI</name>
<accession>I1HGV8</accession>
<evidence type="ECO:0000313" key="5">
    <source>
        <dbReference type="Proteomes" id="UP000008810"/>
    </source>
</evidence>
<dbReference type="EnsemblPlants" id="KQK05068">
    <property type="protein sequence ID" value="KQK05068"/>
    <property type="gene ID" value="BRADI_2g17777v3"/>
</dbReference>
<evidence type="ECO:0000313" key="3">
    <source>
        <dbReference type="EMBL" id="KQK05068.1"/>
    </source>
</evidence>
<gene>
    <name evidence="4" type="primary">LOC100842437</name>
    <name evidence="3" type="ORF">BRADI_2g17777v3</name>
</gene>
<reference evidence="4" key="3">
    <citation type="submission" date="2018-08" db="UniProtKB">
        <authorList>
            <consortium name="EnsemblPlants"/>
        </authorList>
    </citation>
    <scope>IDENTIFICATION</scope>
    <source>
        <strain evidence="4">cv. Bd21</strain>
    </source>
</reference>
<keyword evidence="2" id="KW-1133">Transmembrane helix</keyword>
<dbReference type="OrthoDB" id="692177at2759"/>
<keyword evidence="5" id="KW-1185">Reference proteome</keyword>
<dbReference type="GeneID" id="100842437"/>
<protein>
    <submittedName>
        <fullName evidence="3 4">Uncharacterized protein</fullName>
    </submittedName>
</protein>
<dbReference type="KEGG" id="bdi:100842437"/>
<keyword evidence="2" id="KW-0812">Transmembrane</keyword>